<keyword evidence="2" id="KW-0175">Coiled coil</keyword>
<evidence type="ECO:0000259" key="5">
    <source>
        <dbReference type="Pfam" id="PF24850"/>
    </source>
</evidence>
<comment type="caution">
    <text evidence="6">The sequence shown here is derived from an EMBL/GenBank/DDBJ whole genome shotgun (WGS) entry which is preliminary data.</text>
</comment>
<keyword evidence="7" id="KW-1185">Reference proteome</keyword>
<dbReference type="Proteomes" id="UP001595896">
    <property type="component" value="Unassembled WGS sequence"/>
</dbReference>
<dbReference type="InterPro" id="IPR011199">
    <property type="entry name" value="Bacillithiol_biosynth_BshC"/>
</dbReference>
<dbReference type="EMBL" id="JBHSGK010000003">
    <property type="protein sequence ID" value="MFC4735503.1"/>
    <property type="molecule type" value="Genomic_DNA"/>
</dbReference>
<evidence type="ECO:0000313" key="7">
    <source>
        <dbReference type="Proteomes" id="UP001595896"/>
    </source>
</evidence>
<keyword evidence="1 3" id="KW-0436">Ligase</keyword>
<evidence type="ECO:0000256" key="1">
    <source>
        <dbReference type="ARBA" id="ARBA00022598"/>
    </source>
</evidence>
<dbReference type="HAMAP" id="MF_01867">
    <property type="entry name" value="BshC"/>
    <property type="match status" value="1"/>
</dbReference>
<accession>A0ABV9NQ31</accession>
<dbReference type="EC" id="6.-.-.-" evidence="3"/>
<feature type="domain" description="Bacillithiol biosynthesis BshC N-terminal Rossmann-like" evidence="4">
    <location>
        <begin position="15"/>
        <end position="375"/>
    </location>
</feature>
<dbReference type="InterPro" id="IPR055398">
    <property type="entry name" value="Rossmann-like_BshC"/>
</dbReference>
<feature type="domain" description="Bacillithiol biosynthesis BshC C-terminal coiled-coil" evidence="5">
    <location>
        <begin position="378"/>
        <end position="527"/>
    </location>
</feature>
<dbReference type="PIRSF" id="PIRSF012535">
    <property type="entry name" value="UCP012535"/>
    <property type="match status" value="1"/>
</dbReference>
<comment type="function">
    <text evidence="3">Involved in bacillithiol (BSH) biosynthesis. May catalyze the last step of the pathway, the addition of cysteine to glucosamine malate (GlcN-Mal) to generate BSH.</text>
</comment>
<dbReference type="Pfam" id="PF10079">
    <property type="entry name" value="Rossmann-like_BshC"/>
    <property type="match status" value="1"/>
</dbReference>
<organism evidence="6 7">
    <name type="scientific">Bacillus daqingensis</name>
    <dbReference type="NCBI Taxonomy" id="872396"/>
    <lineage>
        <taxon>Bacteria</taxon>
        <taxon>Bacillati</taxon>
        <taxon>Bacillota</taxon>
        <taxon>Bacilli</taxon>
        <taxon>Bacillales</taxon>
        <taxon>Bacillaceae</taxon>
        <taxon>Bacillus</taxon>
    </lineage>
</organism>
<proteinExistence type="inferred from homology"/>
<reference evidence="7" key="1">
    <citation type="journal article" date="2019" name="Int. J. Syst. Evol. Microbiol.">
        <title>The Global Catalogue of Microorganisms (GCM) 10K type strain sequencing project: providing services to taxonomists for standard genome sequencing and annotation.</title>
        <authorList>
            <consortium name="The Broad Institute Genomics Platform"/>
            <consortium name="The Broad Institute Genome Sequencing Center for Infectious Disease"/>
            <person name="Wu L."/>
            <person name="Ma J."/>
        </authorList>
    </citation>
    <scope>NUCLEOTIDE SEQUENCE [LARGE SCALE GENOMIC DNA]</scope>
    <source>
        <strain evidence="7">JCM 12165</strain>
    </source>
</reference>
<dbReference type="Pfam" id="PF24850">
    <property type="entry name" value="CC_BshC"/>
    <property type="match status" value="1"/>
</dbReference>
<protein>
    <recommendedName>
        <fullName evidence="3">Putative cysteine ligase BshC</fullName>
        <ecNumber evidence="3">6.-.-.-</ecNumber>
    </recommendedName>
</protein>
<evidence type="ECO:0000259" key="4">
    <source>
        <dbReference type="Pfam" id="PF10079"/>
    </source>
</evidence>
<sequence>MDVFCESLPSEGTPAALYERRDPAVTARYDYIPGRENERLAELLTRSFKRKELADILTSFHKTYFPCPASFRQIARLRDEEAVVVAGGQQAGLFLGPMYTVNKIISILLEAELQETKLQHPVVPVFWIAGEDHDIEEINHAYIHHHSGVKKIKSAGTNKWKRSASETSIPVEEAEAAVREAVAWLGETKWTKQMYEELLESIREGMSYTEWFAVLTGKLFAGTGLVLIDAHDPEIRKLEQESFRRLLTHTEMLQHTAADGAGFFQQAAGTEPIDPPDFTAHLFVHENGIRQQLFFKGGRFFTEHNPAGWSEQELVGMLEQQTVGMSNNVVTRPLMQDMLLPVLTFTAGAGELAYWGTLRESFHLFDIRMPVVKLRHSITFLSRRTQKTMKRYDLRFEELQSGAAMQKAESLQVGLKSPEEDAVFSEAYERLEALAAHAADAYGLRRDFNKRWAARFHAMLHSFEEAVVAKQKEDIEADLRRLTEADEEILLKGSTQERWVSVLSLWNRYGPSAAIKLLQALRSQQHENPVHFVISE</sequence>
<evidence type="ECO:0000256" key="2">
    <source>
        <dbReference type="ARBA" id="ARBA00023054"/>
    </source>
</evidence>
<dbReference type="InterPro" id="IPR055399">
    <property type="entry name" value="CC_BshC"/>
</dbReference>
<name>A0ABV9NQ31_9BACI</name>
<dbReference type="NCBIfam" id="TIGR03998">
    <property type="entry name" value="thiol_BshC"/>
    <property type="match status" value="1"/>
</dbReference>
<gene>
    <name evidence="3 6" type="primary">bshC</name>
    <name evidence="6" type="ORF">ACFO4L_02795</name>
</gene>
<comment type="similarity">
    <text evidence="3">Belongs to the BshC family.</text>
</comment>
<dbReference type="RefSeq" id="WP_377908126.1">
    <property type="nucleotide sequence ID" value="NZ_JBHSGK010000003.1"/>
</dbReference>
<evidence type="ECO:0000256" key="3">
    <source>
        <dbReference type="HAMAP-Rule" id="MF_01867"/>
    </source>
</evidence>
<evidence type="ECO:0000313" key="6">
    <source>
        <dbReference type="EMBL" id="MFC4735503.1"/>
    </source>
</evidence>